<comment type="caution">
    <text evidence="3">The sequence shown here is derived from an EMBL/GenBank/DDBJ whole genome shotgun (WGS) entry which is preliminary data.</text>
</comment>
<proteinExistence type="inferred from homology"/>
<protein>
    <submittedName>
        <fullName evidence="3">Pteridine reductase</fullName>
        <ecNumber evidence="3">1.5.1.33</ecNumber>
    </submittedName>
</protein>
<dbReference type="GO" id="GO:0047040">
    <property type="term" value="F:pteridine reductase activity"/>
    <property type="evidence" value="ECO:0007669"/>
    <property type="project" value="UniProtKB-EC"/>
</dbReference>
<dbReference type="PRINTS" id="PR00081">
    <property type="entry name" value="GDHRDH"/>
</dbReference>
<sequence>MGVAVLAESHTSPRVVLVTGAARRVGAEIARTLHQRGLNVAIHYRGSQQEAEQLAAQLNAHRPDSCACFAADLLEVAQLPALVERVVARFGRLDMLVNNASSFYATPLGQCDEAAWHELVGTNLKAPLFLSQAAAPWLTRLGGAIVNIVDIHAERPMPGHLIYSLAKAGLVALTKGLAGELAPTVRVNAVAPGVNLWPEHHDGFDEQAREQILAHTFLRRSGQPADLAGAVAFLLLDAPYVTGHVLNVDGGRSVYI</sequence>
<reference evidence="3 4" key="1">
    <citation type="submission" date="2020-04" db="EMBL/GenBank/DDBJ databases">
        <title>Draft genome of Leeia sp. IMCC25680.</title>
        <authorList>
            <person name="Song J."/>
            <person name="Cho J.-C."/>
        </authorList>
    </citation>
    <scope>NUCLEOTIDE SEQUENCE [LARGE SCALE GENOMIC DNA]</scope>
    <source>
        <strain evidence="3 4">IMCC25680</strain>
    </source>
</reference>
<dbReference type="InterPro" id="IPR036291">
    <property type="entry name" value="NAD(P)-bd_dom_sf"/>
</dbReference>
<accession>A0A847SD54</accession>
<evidence type="ECO:0000256" key="1">
    <source>
        <dbReference type="ARBA" id="ARBA00006484"/>
    </source>
</evidence>
<keyword evidence="2 3" id="KW-0560">Oxidoreductase</keyword>
<organism evidence="3 4">
    <name type="scientific">Leeia aquatica</name>
    <dbReference type="NCBI Taxonomy" id="2725557"/>
    <lineage>
        <taxon>Bacteria</taxon>
        <taxon>Pseudomonadati</taxon>
        <taxon>Pseudomonadota</taxon>
        <taxon>Betaproteobacteria</taxon>
        <taxon>Neisseriales</taxon>
        <taxon>Leeiaceae</taxon>
        <taxon>Leeia</taxon>
    </lineage>
</organism>
<dbReference type="Pfam" id="PF13561">
    <property type="entry name" value="adh_short_C2"/>
    <property type="match status" value="1"/>
</dbReference>
<name>A0A847SD54_9NEIS</name>
<comment type="similarity">
    <text evidence="1">Belongs to the short-chain dehydrogenases/reductases (SDR) family.</text>
</comment>
<dbReference type="FunFam" id="3.40.50.720:FF:000084">
    <property type="entry name" value="Short-chain dehydrogenase reductase"/>
    <property type="match status" value="1"/>
</dbReference>
<evidence type="ECO:0000313" key="3">
    <source>
        <dbReference type="EMBL" id="NLR75098.1"/>
    </source>
</evidence>
<dbReference type="Proteomes" id="UP000587991">
    <property type="component" value="Unassembled WGS sequence"/>
</dbReference>
<dbReference type="AlphaFoldDB" id="A0A847SD54"/>
<evidence type="ECO:0000256" key="2">
    <source>
        <dbReference type="ARBA" id="ARBA00023002"/>
    </source>
</evidence>
<dbReference type="Gene3D" id="3.40.50.720">
    <property type="entry name" value="NAD(P)-binding Rossmann-like Domain"/>
    <property type="match status" value="1"/>
</dbReference>
<dbReference type="PANTHER" id="PTHR43639">
    <property type="entry name" value="OXIDOREDUCTASE, SHORT-CHAIN DEHYDROGENASE/REDUCTASE FAMILY (AFU_ORTHOLOGUE AFUA_5G02870)"/>
    <property type="match status" value="1"/>
</dbReference>
<gene>
    <name evidence="3" type="ORF">HF682_07990</name>
</gene>
<dbReference type="EMBL" id="JABAIM010000001">
    <property type="protein sequence ID" value="NLR75098.1"/>
    <property type="molecule type" value="Genomic_DNA"/>
</dbReference>
<dbReference type="NCBIfam" id="NF006598">
    <property type="entry name" value="PRK09135.1"/>
    <property type="match status" value="1"/>
</dbReference>
<dbReference type="EC" id="1.5.1.33" evidence="3"/>
<dbReference type="PANTHER" id="PTHR43639:SF1">
    <property type="entry name" value="SHORT-CHAIN DEHYDROGENASE_REDUCTASE FAMILY PROTEIN"/>
    <property type="match status" value="1"/>
</dbReference>
<dbReference type="PRINTS" id="PR00080">
    <property type="entry name" value="SDRFAMILY"/>
</dbReference>
<keyword evidence="4" id="KW-1185">Reference proteome</keyword>
<evidence type="ECO:0000313" key="4">
    <source>
        <dbReference type="Proteomes" id="UP000587991"/>
    </source>
</evidence>
<dbReference type="InterPro" id="IPR002347">
    <property type="entry name" value="SDR_fam"/>
</dbReference>
<dbReference type="SUPFAM" id="SSF51735">
    <property type="entry name" value="NAD(P)-binding Rossmann-fold domains"/>
    <property type="match status" value="1"/>
</dbReference>